<protein>
    <submittedName>
        <fullName evidence="11">AGAP009706-PA-like protein</fullName>
    </submittedName>
</protein>
<keyword evidence="9" id="KW-0807">Transducer</keyword>
<sequence>MATVESYHNLMQMLSISSKIVGVEIWTAPGRYRPASYYLSFHVIVYFLSSIYTLAKYSNDHQHQMKILITLGSAIQLYVKFFVAIKRGFEFKEFTELVEQVLLAPFQCGSPREVAVLQRTGRVMWIIFRLIATSFLSTAFVFGLYPLFAYYANGTVMPLFLYELPYYDWSTTGGYVANMLFQVNLYVLGIVGAIYSDVIFILCALYTMAHADIFMLHLHELQEILNDSAFMENDNSAMNHKWKQCMYDHQQSVKFFNSVDDLFNIIILVHVGMGLFSICDGMLLVALTDWYAAYFFLLVLFFQLTLYFLIGHYVELKVDEMYKTINSVPWYKLPVSNQKEFVFLLCRQQHPLILMVYGFAPLNFATYMSVG</sequence>
<name>A0A084WU90_ANOSI</name>
<evidence type="ECO:0000256" key="9">
    <source>
        <dbReference type="ARBA" id="ARBA00023224"/>
    </source>
</evidence>
<feature type="transmembrane region" description="Helical" evidence="10">
    <location>
        <begin position="291"/>
        <end position="314"/>
    </location>
</feature>
<keyword evidence="3" id="KW-0716">Sensory transduction</keyword>
<dbReference type="OrthoDB" id="6765072at2759"/>
<dbReference type="Proteomes" id="UP000030765">
    <property type="component" value="Unassembled WGS sequence"/>
</dbReference>
<keyword evidence="6 10" id="KW-1133">Transmembrane helix</keyword>
<organism evidence="11">
    <name type="scientific">Anopheles sinensis</name>
    <name type="common">Mosquito</name>
    <dbReference type="NCBI Taxonomy" id="74873"/>
    <lineage>
        <taxon>Eukaryota</taxon>
        <taxon>Metazoa</taxon>
        <taxon>Ecdysozoa</taxon>
        <taxon>Arthropoda</taxon>
        <taxon>Hexapoda</taxon>
        <taxon>Insecta</taxon>
        <taxon>Pterygota</taxon>
        <taxon>Neoptera</taxon>
        <taxon>Endopterygota</taxon>
        <taxon>Diptera</taxon>
        <taxon>Nematocera</taxon>
        <taxon>Culicoidea</taxon>
        <taxon>Culicidae</taxon>
        <taxon>Anophelinae</taxon>
        <taxon>Anopheles</taxon>
    </lineage>
</organism>
<reference evidence="11 13" key="1">
    <citation type="journal article" date="2014" name="BMC Genomics">
        <title>Genome sequence of Anopheles sinensis provides insight into genetics basis of mosquito competence for malaria parasites.</title>
        <authorList>
            <person name="Zhou D."/>
            <person name="Zhang D."/>
            <person name="Ding G."/>
            <person name="Shi L."/>
            <person name="Hou Q."/>
            <person name="Ye Y."/>
            <person name="Xu Y."/>
            <person name="Zhou H."/>
            <person name="Xiong C."/>
            <person name="Li S."/>
            <person name="Yu J."/>
            <person name="Hong S."/>
            <person name="Yu X."/>
            <person name="Zou P."/>
            <person name="Chen C."/>
            <person name="Chang X."/>
            <person name="Wang W."/>
            <person name="Lv Y."/>
            <person name="Sun Y."/>
            <person name="Ma L."/>
            <person name="Shen B."/>
            <person name="Zhu C."/>
        </authorList>
    </citation>
    <scope>NUCLEOTIDE SEQUENCE [LARGE SCALE GENOMIC DNA]</scope>
</reference>
<evidence type="ECO:0000256" key="8">
    <source>
        <dbReference type="ARBA" id="ARBA00023170"/>
    </source>
</evidence>
<dbReference type="STRING" id="74873.A0A084WU90"/>
<feature type="transmembrane region" description="Helical" evidence="10">
    <location>
        <begin position="262"/>
        <end position="285"/>
    </location>
</feature>
<feature type="transmembrane region" description="Helical" evidence="10">
    <location>
        <begin position="185"/>
        <end position="209"/>
    </location>
</feature>
<feature type="transmembrane region" description="Helical" evidence="10">
    <location>
        <begin position="35"/>
        <end position="55"/>
    </location>
</feature>
<evidence type="ECO:0000256" key="4">
    <source>
        <dbReference type="ARBA" id="ARBA00022692"/>
    </source>
</evidence>
<evidence type="ECO:0000256" key="7">
    <source>
        <dbReference type="ARBA" id="ARBA00023136"/>
    </source>
</evidence>
<keyword evidence="2" id="KW-1003">Cell membrane</keyword>
<dbReference type="GO" id="GO:0007165">
    <property type="term" value="P:signal transduction"/>
    <property type="evidence" value="ECO:0007669"/>
    <property type="project" value="UniProtKB-KW"/>
</dbReference>
<evidence type="ECO:0000313" key="12">
    <source>
        <dbReference type="EnsemblMetazoa" id="ASIC022019-PA"/>
    </source>
</evidence>
<evidence type="ECO:0000256" key="10">
    <source>
        <dbReference type="SAM" id="Phobius"/>
    </source>
</evidence>
<accession>A0A084WU90</accession>
<evidence type="ECO:0000256" key="1">
    <source>
        <dbReference type="ARBA" id="ARBA00004651"/>
    </source>
</evidence>
<dbReference type="EMBL" id="ATLV01027016">
    <property type="status" value="NOT_ANNOTATED_CDS"/>
    <property type="molecule type" value="Genomic_DNA"/>
</dbReference>
<feature type="transmembrane region" description="Helical" evidence="10">
    <location>
        <begin position="126"/>
        <end position="152"/>
    </location>
</feature>
<evidence type="ECO:0000256" key="3">
    <source>
        <dbReference type="ARBA" id="ARBA00022606"/>
    </source>
</evidence>
<dbReference type="InterPro" id="IPR004117">
    <property type="entry name" value="7tm6_olfct_rcpt"/>
</dbReference>
<dbReference type="VEuPathDB" id="VectorBase:ASIS021097"/>
<evidence type="ECO:0000256" key="5">
    <source>
        <dbReference type="ARBA" id="ARBA00022725"/>
    </source>
</evidence>
<comment type="subcellular location">
    <subcellularLocation>
        <location evidence="1">Cell membrane</location>
        <topology evidence="1">Multi-pass membrane protein</topology>
    </subcellularLocation>
</comment>
<dbReference type="AlphaFoldDB" id="A0A084WU90"/>
<dbReference type="Pfam" id="PF02949">
    <property type="entry name" value="7tm_6"/>
    <property type="match status" value="1"/>
</dbReference>
<reference evidence="12" key="2">
    <citation type="submission" date="2020-05" db="UniProtKB">
        <authorList>
            <consortium name="EnsemblMetazoa"/>
        </authorList>
    </citation>
    <scope>IDENTIFICATION</scope>
</reference>
<keyword evidence="5" id="KW-0552">Olfaction</keyword>
<feature type="transmembrane region" description="Helical" evidence="10">
    <location>
        <begin position="67"/>
        <end position="85"/>
    </location>
</feature>
<dbReference type="PANTHER" id="PTHR21137">
    <property type="entry name" value="ODORANT RECEPTOR"/>
    <property type="match status" value="1"/>
</dbReference>
<keyword evidence="7 10" id="KW-0472">Membrane</keyword>
<dbReference type="GO" id="GO:0004984">
    <property type="term" value="F:olfactory receptor activity"/>
    <property type="evidence" value="ECO:0007669"/>
    <property type="project" value="InterPro"/>
</dbReference>
<evidence type="ECO:0000256" key="2">
    <source>
        <dbReference type="ARBA" id="ARBA00022475"/>
    </source>
</evidence>
<evidence type="ECO:0000256" key="6">
    <source>
        <dbReference type="ARBA" id="ARBA00022989"/>
    </source>
</evidence>
<dbReference type="VEuPathDB" id="VectorBase:ASIC022019"/>
<keyword evidence="4 10" id="KW-0812">Transmembrane</keyword>
<evidence type="ECO:0000313" key="13">
    <source>
        <dbReference type="Proteomes" id="UP000030765"/>
    </source>
</evidence>
<dbReference type="EnsemblMetazoa" id="ASIC022019-RA">
    <property type="protein sequence ID" value="ASIC022019-PA"/>
    <property type="gene ID" value="ASIC022019"/>
</dbReference>
<dbReference type="GO" id="GO:0005549">
    <property type="term" value="F:odorant binding"/>
    <property type="evidence" value="ECO:0007669"/>
    <property type="project" value="InterPro"/>
</dbReference>
<dbReference type="PANTHER" id="PTHR21137:SF35">
    <property type="entry name" value="ODORANT RECEPTOR 19A-RELATED"/>
    <property type="match status" value="1"/>
</dbReference>
<dbReference type="GO" id="GO:0005886">
    <property type="term" value="C:plasma membrane"/>
    <property type="evidence" value="ECO:0007669"/>
    <property type="project" value="UniProtKB-SubCell"/>
</dbReference>
<gene>
    <name evidence="11" type="ORF">ZHAS_00022019</name>
</gene>
<keyword evidence="13" id="KW-1185">Reference proteome</keyword>
<keyword evidence="8" id="KW-0675">Receptor</keyword>
<evidence type="ECO:0000313" key="11">
    <source>
        <dbReference type="EMBL" id="KFB53784.1"/>
    </source>
</evidence>
<dbReference type="OMA" id="QQKEYGY"/>
<proteinExistence type="predicted"/>
<dbReference type="EMBL" id="KE525421">
    <property type="protein sequence ID" value="KFB53784.1"/>
    <property type="molecule type" value="Genomic_DNA"/>
</dbReference>